<dbReference type="PROSITE" id="PS51084">
    <property type="entry name" value="HIT_2"/>
    <property type="match status" value="1"/>
</dbReference>
<dbReference type="EMBL" id="CP001707">
    <property type="protein sequence ID" value="ACV27671.1"/>
    <property type="molecule type" value="Genomic_DNA"/>
</dbReference>
<dbReference type="Pfam" id="PF11969">
    <property type="entry name" value="DcpS_C"/>
    <property type="match status" value="1"/>
</dbReference>
<dbReference type="PROSITE" id="PS00892">
    <property type="entry name" value="HIT_1"/>
    <property type="match status" value="1"/>
</dbReference>
<protein>
    <submittedName>
        <fullName evidence="5">Histidine triad (HIT) protein</fullName>
    </submittedName>
</protein>
<dbReference type="InParanoid" id="C7R8A6"/>
<dbReference type="KEGG" id="kko:Kkor_2262"/>
<accession>C7R8A6</accession>
<evidence type="ECO:0000259" key="4">
    <source>
        <dbReference type="PROSITE" id="PS51084"/>
    </source>
</evidence>
<keyword evidence="6" id="KW-1185">Reference proteome</keyword>
<proteinExistence type="predicted"/>
<dbReference type="eggNOG" id="COG0537">
    <property type="taxonomic scope" value="Bacteria"/>
</dbReference>
<sequence length="112" mass="12413">MSECLFCKIIADDIPSDKVYEDDKILVFKDISPKTPIHLLMIPKQHIDSLAEVTEQDAEIMGYMMTKVPQVAKEAGLEGGFRTVINTGDDGGQEVYHIHIHILGGAGRMPFV</sequence>
<dbReference type="OrthoDB" id="9784774at2"/>
<dbReference type="AlphaFoldDB" id="C7R8A6"/>
<evidence type="ECO:0000256" key="1">
    <source>
        <dbReference type="PIRSR" id="PIRSR601310-1"/>
    </source>
</evidence>
<dbReference type="Proteomes" id="UP000001231">
    <property type="component" value="Chromosome"/>
</dbReference>
<dbReference type="PANTHER" id="PTHR23089">
    <property type="entry name" value="HISTIDINE TRIAD HIT PROTEIN"/>
    <property type="match status" value="1"/>
</dbReference>
<dbReference type="HOGENOM" id="CLU_056776_8_1_6"/>
<dbReference type="SUPFAM" id="SSF54197">
    <property type="entry name" value="HIT-like"/>
    <property type="match status" value="1"/>
</dbReference>
<dbReference type="InterPro" id="IPR036265">
    <property type="entry name" value="HIT-like_sf"/>
</dbReference>
<dbReference type="InterPro" id="IPR011146">
    <property type="entry name" value="HIT-like"/>
</dbReference>
<feature type="short sequence motif" description="Histidine triad motif" evidence="2 3">
    <location>
        <begin position="97"/>
        <end position="101"/>
    </location>
</feature>
<gene>
    <name evidence="5" type="ordered locus">Kkor_2262</name>
</gene>
<dbReference type="STRING" id="523791.Kkor_2262"/>
<dbReference type="RefSeq" id="WP_015781276.1">
    <property type="nucleotide sequence ID" value="NC_013166.1"/>
</dbReference>
<dbReference type="GO" id="GO:0003824">
    <property type="term" value="F:catalytic activity"/>
    <property type="evidence" value="ECO:0007669"/>
    <property type="project" value="InterPro"/>
</dbReference>
<dbReference type="CDD" id="cd01276">
    <property type="entry name" value="PKCI_related"/>
    <property type="match status" value="1"/>
</dbReference>
<name>C7R8A6_KANKD</name>
<evidence type="ECO:0000256" key="2">
    <source>
        <dbReference type="PIRSR" id="PIRSR601310-3"/>
    </source>
</evidence>
<reference evidence="5 6" key="1">
    <citation type="journal article" date="2009" name="Stand. Genomic Sci.">
        <title>Complete genome sequence of Kangiella koreensis type strain (SW-125).</title>
        <authorList>
            <person name="Han C."/>
            <person name="Sikorski J."/>
            <person name="Lapidus A."/>
            <person name="Nolan M."/>
            <person name="Glavina Del Rio T."/>
            <person name="Tice H."/>
            <person name="Cheng J.F."/>
            <person name="Lucas S."/>
            <person name="Chen F."/>
            <person name="Copeland A."/>
            <person name="Ivanova N."/>
            <person name="Mavromatis K."/>
            <person name="Ovchinnikova G."/>
            <person name="Pati A."/>
            <person name="Bruce D."/>
            <person name="Goodwin L."/>
            <person name="Pitluck S."/>
            <person name="Chen A."/>
            <person name="Palaniappan K."/>
            <person name="Land M."/>
            <person name="Hauser L."/>
            <person name="Chang Y.J."/>
            <person name="Jeffries C.D."/>
            <person name="Chain P."/>
            <person name="Saunders E."/>
            <person name="Brettin T."/>
            <person name="Goker M."/>
            <person name="Tindall B.J."/>
            <person name="Bristow J."/>
            <person name="Eisen J.A."/>
            <person name="Markowitz V."/>
            <person name="Hugenholtz P."/>
            <person name="Kyrpides N.C."/>
            <person name="Klenk H.P."/>
            <person name="Detter J.C."/>
        </authorList>
    </citation>
    <scope>NUCLEOTIDE SEQUENCE [LARGE SCALE GENOMIC DNA]</scope>
    <source>
        <strain evidence="6">DSM 16069 / KCTC 12182 / SW-125</strain>
    </source>
</reference>
<feature type="domain" description="HIT" evidence="4">
    <location>
        <begin position="5"/>
        <end position="112"/>
    </location>
</feature>
<dbReference type="PRINTS" id="PR00332">
    <property type="entry name" value="HISTRIAD"/>
</dbReference>
<evidence type="ECO:0000256" key="3">
    <source>
        <dbReference type="PROSITE-ProRule" id="PRU00464"/>
    </source>
</evidence>
<dbReference type="FunCoup" id="C7R8A6">
    <property type="interactions" value="521"/>
</dbReference>
<organism evidence="5 6">
    <name type="scientific">Kangiella koreensis (strain DSM 16069 / JCM 12317 / KCTC 12182 / SW-125)</name>
    <dbReference type="NCBI Taxonomy" id="523791"/>
    <lineage>
        <taxon>Bacteria</taxon>
        <taxon>Pseudomonadati</taxon>
        <taxon>Pseudomonadota</taxon>
        <taxon>Gammaproteobacteria</taxon>
        <taxon>Kangiellales</taxon>
        <taxon>Kangiellaceae</taxon>
        <taxon>Kangiella</taxon>
    </lineage>
</organism>
<dbReference type="InterPro" id="IPR019808">
    <property type="entry name" value="Histidine_triad_CS"/>
</dbReference>
<evidence type="ECO:0000313" key="5">
    <source>
        <dbReference type="EMBL" id="ACV27671.1"/>
    </source>
</evidence>
<feature type="active site" description="Tele-AMP-histidine intermediate" evidence="1">
    <location>
        <position position="99"/>
    </location>
</feature>
<dbReference type="Gene3D" id="3.30.428.10">
    <property type="entry name" value="HIT-like"/>
    <property type="match status" value="1"/>
</dbReference>
<evidence type="ECO:0000313" key="6">
    <source>
        <dbReference type="Proteomes" id="UP000001231"/>
    </source>
</evidence>
<dbReference type="InterPro" id="IPR001310">
    <property type="entry name" value="Histidine_triad_HIT"/>
</dbReference>